<protein>
    <submittedName>
        <fullName evidence="1">9456_t:CDS:1</fullName>
    </submittedName>
</protein>
<dbReference type="EMBL" id="CAJVPL010016191">
    <property type="protein sequence ID" value="CAG8695112.1"/>
    <property type="molecule type" value="Genomic_DNA"/>
</dbReference>
<proteinExistence type="predicted"/>
<feature type="non-terminal residue" evidence="1">
    <location>
        <position position="76"/>
    </location>
</feature>
<sequence>FVDCGTGYCHCTKTNFLLTKEDKNEAIEIINQGLEKRQAEDKSKEVVTEKDLPLILPSLQDFAPNPNHYSPLQKAP</sequence>
<accession>A0A9N9HLE6</accession>
<organism evidence="1 2">
    <name type="scientific">Ambispora gerdemannii</name>
    <dbReference type="NCBI Taxonomy" id="144530"/>
    <lineage>
        <taxon>Eukaryota</taxon>
        <taxon>Fungi</taxon>
        <taxon>Fungi incertae sedis</taxon>
        <taxon>Mucoromycota</taxon>
        <taxon>Glomeromycotina</taxon>
        <taxon>Glomeromycetes</taxon>
        <taxon>Archaeosporales</taxon>
        <taxon>Ambisporaceae</taxon>
        <taxon>Ambispora</taxon>
    </lineage>
</organism>
<dbReference type="AlphaFoldDB" id="A0A9N9HLE6"/>
<evidence type="ECO:0000313" key="1">
    <source>
        <dbReference type="EMBL" id="CAG8695112.1"/>
    </source>
</evidence>
<dbReference type="Proteomes" id="UP000789831">
    <property type="component" value="Unassembled WGS sequence"/>
</dbReference>
<dbReference type="OrthoDB" id="10370185at2759"/>
<name>A0A9N9HLE6_9GLOM</name>
<comment type="caution">
    <text evidence="1">The sequence shown here is derived from an EMBL/GenBank/DDBJ whole genome shotgun (WGS) entry which is preliminary data.</text>
</comment>
<reference evidence="1" key="1">
    <citation type="submission" date="2021-06" db="EMBL/GenBank/DDBJ databases">
        <authorList>
            <person name="Kallberg Y."/>
            <person name="Tangrot J."/>
            <person name="Rosling A."/>
        </authorList>
    </citation>
    <scope>NUCLEOTIDE SEQUENCE</scope>
    <source>
        <strain evidence="1">MT106</strain>
    </source>
</reference>
<keyword evidence="2" id="KW-1185">Reference proteome</keyword>
<feature type="non-terminal residue" evidence="1">
    <location>
        <position position="1"/>
    </location>
</feature>
<evidence type="ECO:0000313" key="2">
    <source>
        <dbReference type="Proteomes" id="UP000789831"/>
    </source>
</evidence>
<gene>
    <name evidence="1" type="ORF">AGERDE_LOCUS13246</name>
</gene>